<evidence type="ECO:0000313" key="2">
    <source>
        <dbReference type="EMBL" id="SCL32256.1"/>
    </source>
</evidence>
<dbReference type="InterPro" id="IPR027417">
    <property type="entry name" value="P-loop_NTPase"/>
</dbReference>
<proteinExistence type="predicted"/>
<organism evidence="2 3">
    <name type="scientific">Micromonospora inyonensis</name>
    <dbReference type="NCBI Taxonomy" id="47866"/>
    <lineage>
        <taxon>Bacteria</taxon>
        <taxon>Bacillati</taxon>
        <taxon>Actinomycetota</taxon>
        <taxon>Actinomycetes</taxon>
        <taxon>Micromonosporales</taxon>
        <taxon>Micromonosporaceae</taxon>
        <taxon>Micromonospora</taxon>
    </lineage>
</organism>
<name>A0A1C6SRR0_9ACTN</name>
<gene>
    <name evidence="2" type="ORF">GA0074694_6209</name>
</gene>
<dbReference type="SUPFAM" id="SSF52540">
    <property type="entry name" value="P-loop containing nucleoside triphosphate hydrolases"/>
    <property type="match status" value="1"/>
</dbReference>
<accession>A0A1C6SRR0</accession>
<sequence>MRQPPWPLLEEGTTDYFEPFPYGADVRLRPVTWSLAERNSLFGGVPGSGKSLAARNVLLGAVLDPLVIPVISELKGSGDYDCFEQLCRPACTWCGADERSIARTLDIIEWLYGLCEERGPLVAKYARAGMNSVKKVNRAMAEHDERLRPVVAMFDEVQEFMSSKHGIKGPGAPMLLVHHQTGPRPPAFTSSSPPNASTRTPCRKRFPA</sequence>
<evidence type="ECO:0000256" key="1">
    <source>
        <dbReference type="SAM" id="MobiDB-lite"/>
    </source>
</evidence>
<dbReference type="AlphaFoldDB" id="A0A1C6SRR0"/>
<reference evidence="3" key="1">
    <citation type="submission" date="2016-06" db="EMBL/GenBank/DDBJ databases">
        <authorList>
            <person name="Varghese N."/>
        </authorList>
    </citation>
    <scope>NUCLEOTIDE SEQUENCE [LARGE SCALE GENOMIC DNA]</scope>
    <source>
        <strain evidence="3">DSM 46123</strain>
    </source>
</reference>
<feature type="region of interest" description="Disordered" evidence="1">
    <location>
        <begin position="179"/>
        <end position="208"/>
    </location>
</feature>
<evidence type="ECO:0000313" key="3">
    <source>
        <dbReference type="Proteomes" id="UP000198906"/>
    </source>
</evidence>
<evidence type="ECO:0008006" key="4">
    <source>
        <dbReference type="Google" id="ProtNLM"/>
    </source>
</evidence>
<dbReference type="EMBL" id="FMHU01000002">
    <property type="protein sequence ID" value="SCL32256.1"/>
    <property type="molecule type" value="Genomic_DNA"/>
</dbReference>
<dbReference type="Proteomes" id="UP000198906">
    <property type="component" value="Unassembled WGS sequence"/>
</dbReference>
<dbReference type="STRING" id="47866.GA0074694_6209"/>
<dbReference type="Gene3D" id="3.40.50.300">
    <property type="entry name" value="P-loop containing nucleotide triphosphate hydrolases"/>
    <property type="match status" value="1"/>
</dbReference>
<feature type="compositionally biased region" description="Polar residues" evidence="1">
    <location>
        <begin position="188"/>
        <end position="200"/>
    </location>
</feature>
<protein>
    <recommendedName>
        <fullName evidence="4">FtsK/SpoIIIE family protein</fullName>
    </recommendedName>
</protein>
<dbReference type="RefSeq" id="WP_091463277.1">
    <property type="nucleotide sequence ID" value="NZ_FMHU01000002.1"/>
</dbReference>
<keyword evidence="3" id="KW-1185">Reference proteome</keyword>